<dbReference type="OrthoDB" id="1357022at2759"/>
<keyword evidence="2" id="KW-0677">Repeat</keyword>
<dbReference type="InterPro" id="IPR032675">
    <property type="entry name" value="LRR_dom_sf"/>
</dbReference>
<dbReference type="EMBL" id="CACVBM020000399">
    <property type="protein sequence ID" value="CAA7018585.1"/>
    <property type="molecule type" value="Genomic_DNA"/>
</dbReference>
<dbReference type="Pfam" id="PF07725">
    <property type="entry name" value="LRR_3"/>
    <property type="match status" value="1"/>
</dbReference>
<name>A0A6D2HR48_9BRAS</name>
<dbReference type="PANTHER" id="PTHR11017">
    <property type="entry name" value="LEUCINE-RICH REPEAT-CONTAINING PROTEIN"/>
    <property type="match status" value="1"/>
</dbReference>
<evidence type="ECO:0000256" key="2">
    <source>
        <dbReference type="ARBA" id="ARBA00022737"/>
    </source>
</evidence>
<dbReference type="PANTHER" id="PTHR11017:SF565">
    <property type="entry name" value="TIR DOMAIN-CONTAINING PROTEIN"/>
    <property type="match status" value="1"/>
</dbReference>
<dbReference type="SUPFAM" id="SSF52058">
    <property type="entry name" value="L domain-like"/>
    <property type="match status" value="1"/>
</dbReference>
<comment type="caution">
    <text evidence="3">The sequence shown here is derived from an EMBL/GenBank/DDBJ whole genome shotgun (WGS) entry which is preliminary data.</text>
</comment>
<evidence type="ECO:0008006" key="5">
    <source>
        <dbReference type="Google" id="ProtNLM"/>
    </source>
</evidence>
<reference evidence="3" key="1">
    <citation type="submission" date="2020-01" db="EMBL/GenBank/DDBJ databases">
        <authorList>
            <person name="Mishra B."/>
        </authorList>
    </citation>
    <scope>NUCLEOTIDE SEQUENCE [LARGE SCALE GENOMIC DNA]</scope>
</reference>
<dbReference type="Gene3D" id="3.80.10.10">
    <property type="entry name" value="Ribonuclease Inhibitor"/>
    <property type="match status" value="1"/>
</dbReference>
<dbReference type="InterPro" id="IPR011713">
    <property type="entry name" value="Leu-rich_rpt_3"/>
</dbReference>
<dbReference type="GO" id="GO:0006952">
    <property type="term" value="P:defense response"/>
    <property type="evidence" value="ECO:0007669"/>
    <property type="project" value="InterPro"/>
</dbReference>
<protein>
    <recommendedName>
        <fullName evidence="5">NB-ARC domain-containing protein</fullName>
    </recommendedName>
</protein>
<gene>
    <name evidence="3" type="ORF">MERR_LOCUS5820</name>
</gene>
<organism evidence="3 4">
    <name type="scientific">Microthlaspi erraticum</name>
    <dbReference type="NCBI Taxonomy" id="1685480"/>
    <lineage>
        <taxon>Eukaryota</taxon>
        <taxon>Viridiplantae</taxon>
        <taxon>Streptophyta</taxon>
        <taxon>Embryophyta</taxon>
        <taxon>Tracheophyta</taxon>
        <taxon>Spermatophyta</taxon>
        <taxon>Magnoliopsida</taxon>
        <taxon>eudicotyledons</taxon>
        <taxon>Gunneridae</taxon>
        <taxon>Pentapetalae</taxon>
        <taxon>rosids</taxon>
        <taxon>malvids</taxon>
        <taxon>Brassicales</taxon>
        <taxon>Brassicaceae</taxon>
        <taxon>Coluteocarpeae</taxon>
        <taxon>Microthlaspi</taxon>
    </lineage>
</organism>
<accession>A0A6D2HR48</accession>
<keyword evidence="4" id="KW-1185">Reference proteome</keyword>
<proteinExistence type="predicted"/>
<sequence>MVRQESPDMPGDRSRLWIKEEIIKMFIDDIGTSAVEGIFLDMSKLKFEANPKLSLLHWEHYPLDSLPQSFDPKNLVEINLPNSCVKQLWKGEKSLEKLKKLRLSFSYNLTELPRISSAPNLEYIDLEGCNSLVSISQSICRLKKLVFLNLKDCSNLKHIPSTLRLEVLNIAGCSKLH</sequence>
<evidence type="ECO:0000256" key="1">
    <source>
        <dbReference type="ARBA" id="ARBA00022614"/>
    </source>
</evidence>
<evidence type="ECO:0000313" key="4">
    <source>
        <dbReference type="Proteomes" id="UP000467841"/>
    </source>
</evidence>
<evidence type="ECO:0000313" key="3">
    <source>
        <dbReference type="EMBL" id="CAA7018585.1"/>
    </source>
</evidence>
<dbReference type="AlphaFoldDB" id="A0A6D2HR48"/>
<dbReference type="InterPro" id="IPR044974">
    <property type="entry name" value="Disease_R_plants"/>
</dbReference>
<dbReference type="Proteomes" id="UP000467841">
    <property type="component" value="Unassembled WGS sequence"/>
</dbReference>
<keyword evidence="1" id="KW-0433">Leucine-rich repeat</keyword>